<accession>A0ABD2P510</accession>
<comment type="caution">
    <text evidence="1">The sequence shown here is derived from an EMBL/GenBank/DDBJ whole genome shotgun (WGS) entry which is preliminary data.</text>
</comment>
<keyword evidence="2" id="KW-1185">Reference proteome</keyword>
<proteinExistence type="predicted"/>
<organism evidence="1 2">
    <name type="scientific">Cryptolaemus montrouzieri</name>
    <dbReference type="NCBI Taxonomy" id="559131"/>
    <lineage>
        <taxon>Eukaryota</taxon>
        <taxon>Metazoa</taxon>
        <taxon>Ecdysozoa</taxon>
        <taxon>Arthropoda</taxon>
        <taxon>Hexapoda</taxon>
        <taxon>Insecta</taxon>
        <taxon>Pterygota</taxon>
        <taxon>Neoptera</taxon>
        <taxon>Endopterygota</taxon>
        <taxon>Coleoptera</taxon>
        <taxon>Polyphaga</taxon>
        <taxon>Cucujiformia</taxon>
        <taxon>Coccinelloidea</taxon>
        <taxon>Coccinellidae</taxon>
        <taxon>Scymninae</taxon>
        <taxon>Scymnini</taxon>
        <taxon>Cryptolaemus</taxon>
    </lineage>
</organism>
<reference evidence="1 2" key="1">
    <citation type="journal article" date="2021" name="BMC Biol.">
        <title>Horizontally acquired antibacterial genes associated with adaptive radiation of ladybird beetles.</title>
        <authorList>
            <person name="Li H.S."/>
            <person name="Tang X.F."/>
            <person name="Huang Y.H."/>
            <person name="Xu Z.Y."/>
            <person name="Chen M.L."/>
            <person name="Du X.Y."/>
            <person name="Qiu B.Y."/>
            <person name="Chen P.T."/>
            <person name="Zhang W."/>
            <person name="Slipinski A."/>
            <person name="Escalona H.E."/>
            <person name="Waterhouse R.M."/>
            <person name="Zwick A."/>
            <person name="Pang H."/>
        </authorList>
    </citation>
    <scope>NUCLEOTIDE SEQUENCE [LARGE SCALE GENOMIC DNA]</scope>
    <source>
        <strain evidence="1">SYSU2018</strain>
    </source>
</reference>
<evidence type="ECO:0000313" key="1">
    <source>
        <dbReference type="EMBL" id="KAL3286036.1"/>
    </source>
</evidence>
<sequence>MSAMEYLCEKTGCSQKPSSSFSLWLSWLYAQRPKLTANVGRTLSCNEQEPPRCHCIHKGETVILDLGESNCQSLDPNSGSWCHNRQDWVAYFDKHPEYLMLD</sequence>
<evidence type="ECO:0000313" key="2">
    <source>
        <dbReference type="Proteomes" id="UP001516400"/>
    </source>
</evidence>
<name>A0ABD2P510_9CUCU</name>
<gene>
    <name evidence="1" type="ORF">HHI36_000549</name>
</gene>
<dbReference type="EMBL" id="JABFTP020000185">
    <property type="protein sequence ID" value="KAL3286036.1"/>
    <property type="molecule type" value="Genomic_DNA"/>
</dbReference>
<dbReference type="Proteomes" id="UP001516400">
    <property type="component" value="Unassembled WGS sequence"/>
</dbReference>
<dbReference type="AlphaFoldDB" id="A0ABD2P510"/>
<protein>
    <submittedName>
        <fullName evidence="1">Uncharacterized protein</fullName>
    </submittedName>
</protein>